<name>A0ABP8MXQ4_9BACT</name>
<comment type="caution">
    <text evidence="1">The sequence shown here is derived from an EMBL/GenBank/DDBJ whole genome shotgun (WGS) entry which is preliminary data.</text>
</comment>
<reference evidence="2" key="1">
    <citation type="journal article" date="2019" name="Int. J. Syst. Evol. Microbiol.">
        <title>The Global Catalogue of Microorganisms (GCM) 10K type strain sequencing project: providing services to taxonomists for standard genome sequencing and annotation.</title>
        <authorList>
            <consortium name="The Broad Institute Genomics Platform"/>
            <consortium name="The Broad Institute Genome Sequencing Center for Infectious Disease"/>
            <person name="Wu L."/>
            <person name="Ma J."/>
        </authorList>
    </citation>
    <scope>NUCLEOTIDE SEQUENCE [LARGE SCALE GENOMIC DNA]</scope>
    <source>
        <strain evidence="2">JCM 17759</strain>
    </source>
</reference>
<protein>
    <recommendedName>
        <fullName evidence="3">Outer membrane protein beta-barrel domain-containing protein</fullName>
    </recommendedName>
</protein>
<proteinExistence type="predicted"/>
<dbReference type="Proteomes" id="UP001500840">
    <property type="component" value="Unassembled WGS sequence"/>
</dbReference>
<organism evidence="1 2">
    <name type="scientific">Novipirellula rosea</name>
    <dbReference type="NCBI Taxonomy" id="1031540"/>
    <lineage>
        <taxon>Bacteria</taxon>
        <taxon>Pseudomonadati</taxon>
        <taxon>Planctomycetota</taxon>
        <taxon>Planctomycetia</taxon>
        <taxon>Pirellulales</taxon>
        <taxon>Pirellulaceae</taxon>
        <taxon>Novipirellula</taxon>
    </lineage>
</organism>
<sequence length="239" mass="25913">MHSDHVLNSMCFRIASILVVGIGLTFAPSDSLAQLPDGLTKSRWAMDDPIYSEKYEDGASKLDLPGKIKQAADARFVEGMYGLYGAAGISALGGDGDAMGTLEAGATGYWTSYFTNRFGLIAAVNSQDSYIGGETGLRLQTPTRLAPFVGLGLFAGYAESEELADNDQIDNDDDGRIDEWGEEKTRFDGVLAAIYPEAGIHFWWTPRVRLSAYARQMITTEGRDSDTVYFGGTIGVFSR</sequence>
<gene>
    <name evidence="1" type="ORF">GCM10023156_35310</name>
</gene>
<dbReference type="EMBL" id="BAABGA010000042">
    <property type="protein sequence ID" value="GAA4457879.1"/>
    <property type="molecule type" value="Genomic_DNA"/>
</dbReference>
<dbReference type="RefSeq" id="WP_339946946.1">
    <property type="nucleotide sequence ID" value="NZ_BAABGA010000042.1"/>
</dbReference>
<evidence type="ECO:0000313" key="1">
    <source>
        <dbReference type="EMBL" id="GAA4457879.1"/>
    </source>
</evidence>
<evidence type="ECO:0008006" key="3">
    <source>
        <dbReference type="Google" id="ProtNLM"/>
    </source>
</evidence>
<keyword evidence="2" id="KW-1185">Reference proteome</keyword>
<evidence type="ECO:0000313" key="2">
    <source>
        <dbReference type="Proteomes" id="UP001500840"/>
    </source>
</evidence>
<accession>A0ABP8MXQ4</accession>